<name>A0A1L0B8U3_9GAMM</name>
<dbReference type="Proteomes" id="UP000183794">
    <property type="component" value="Unassembled WGS sequence"/>
</dbReference>
<organism evidence="2 4">
    <name type="scientific">Moritella viscosa</name>
    <dbReference type="NCBI Taxonomy" id="80854"/>
    <lineage>
        <taxon>Bacteria</taxon>
        <taxon>Pseudomonadati</taxon>
        <taxon>Pseudomonadota</taxon>
        <taxon>Gammaproteobacteria</taxon>
        <taxon>Alteromonadales</taxon>
        <taxon>Moritellaceae</taxon>
        <taxon>Moritella</taxon>
    </lineage>
</organism>
<evidence type="ECO:0000313" key="1">
    <source>
        <dbReference type="EMBL" id="SGY98379.1"/>
    </source>
</evidence>
<protein>
    <submittedName>
        <fullName evidence="2">Uncharacterized protein</fullName>
    </submittedName>
</protein>
<dbReference type="EMBL" id="FPLD01000102">
    <property type="protein sequence ID" value="SGZ12227.1"/>
    <property type="molecule type" value="Genomic_DNA"/>
</dbReference>
<reference evidence="2 4" key="2">
    <citation type="submission" date="2016-11" db="EMBL/GenBank/DDBJ databases">
        <authorList>
            <person name="Jaros S."/>
            <person name="Januszkiewicz K."/>
            <person name="Wedrychowicz H."/>
        </authorList>
    </citation>
    <scope>NUCLEOTIDE SEQUENCE [LARGE SCALE GENOMIC DNA]</scope>
    <source>
        <strain evidence="2">NVI 5450</strain>
    </source>
</reference>
<evidence type="ECO:0000313" key="3">
    <source>
        <dbReference type="Proteomes" id="UP000182660"/>
    </source>
</evidence>
<dbReference type="GeneID" id="61297424"/>
<evidence type="ECO:0000313" key="2">
    <source>
        <dbReference type="EMBL" id="SGZ12227.1"/>
    </source>
</evidence>
<dbReference type="OrthoDB" id="6400974at2"/>
<dbReference type="AlphaFoldDB" id="A0A1L0B8U3"/>
<gene>
    <name evidence="1" type="ORF">MT2528_3611</name>
    <name evidence="2" type="ORF">NVI5450_3806</name>
</gene>
<dbReference type="Proteomes" id="UP000182660">
    <property type="component" value="Unassembled WGS sequence"/>
</dbReference>
<keyword evidence="3" id="KW-1185">Reference proteome</keyword>
<accession>A0A1L0B8U3</accession>
<reference evidence="1 3" key="1">
    <citation type="submission" date="2016-11" db="EMBL/GenBank/DDBJ databases">
        <authorList>
            <person name="Klemetsen T."/>
        </authorList>
    </citation>
    <scope>NUCLEOTIDE SEQUENCE [LARGE SCALE GENOMIC DNA]</scope>
    <source>
        <strain evidence="1">MT 2528</strain>
    </source>
</reference>
<dbReference type="EMBL" id="FPLJ01000079">
    <property type="protein sequence ID" value="SGY98379.1"/>
    <property type="molecule type" value="Genomic_DNA"/>
</dbReference>
<proteinExistence type="predicted"/>
<dbReference type="RefSeq" id="WP_075473151.1">
    <property type="nucleotide sequence ID" value="NZ_CAWQZC010000025.1"/>
</dbReference>
<sequence>MRISGALLASSESTLAKIKGQSDWRQEVDALESNSDEKAIIDIITANIVLTIQCGGITMIGELYKNINAYAQDASQHISIDVDNVIYQVMRNL</sequence>
<evidence type="ECO:0000313" key="4">
    <source>
        <dbReference type="Proteomes" id="UP000183794"/>
    </source>
</evidence>